<sequence>MSQDQPHDTHGVEEQARDTRARQLQSSRLRITLFKNLQVESVGERREALEKIIQVVKSFMRVARSPFSPLAADLSPVEHTTADQTREEMRKEEEDDGGTDEQLQYLLLTMLRLSLTCPFSDVRQACQEFLQITNVYVAAVAAAAAAKDTLLIPAPRASYPSPSSFIGLDALFSLESTSSYPLVSYPRPANLSFSPWSHEAESDGMDEPFDFVRSQFRAQRPLDGEEIGRPADEYVRQLMVKTFVDEGRLLNLFRLMVFFPTFYEIFNVTYTKTVKSAIGPLHRTWKCYLGIMTAAEQQCQYLVSILTLDFLQAGGDPLWLNGTSSCPLKLRKLVGLVQKMARQPWRLKSEDLAEWMSPSGSSLGQQWSKGELVQAMLVISTFLGLSSFVMGCGITPELDMRGGYMTRGHVRLDGVEHELDQRCPPPPPLLGHSEEREARGAASSATGWHDGSLSNSSSPSLPGTEEDAEEKNEKDERRKDTEDEKDEEDEQSLQDRLRTDQLISLLKSTKDTALKEELQESLEKLQMGELQESLPIVTPSLKPNLTITTNNMESSHQANMVYEDLSRFSDSGEPNEPAHEEFKTNHPQYGEFMLGEYCWEDHGCDLVNHFLPGIGDDLDDEFNEALSITDWSIFHPVADGAVDTSPLRHAIWFYVQKLYGVTKEDYNYPDIALYLNTRTKEYIRKVCYEPHLIQRMDWNSIGISFRPEEKCHMNLLIASAKKQALLCYGLWLISEV</sequence>
<dbReference type="Pfam" id="PF04636">
    <property type="entry name" value="PA26"/>
    <property type="match status" value="1"/>
</dbReference>
<evidence type="ECO:0000256" key="4">
    <source>
        <dbReference type="SAM" id="MobiDB-lite"/>
    </source>
</evidence>
<gene>
    <name evidence="5" type="ORF">PHYBLDRAFT_77374</name>
</gene>
<dbReference type="GO" id="GO:1901031">
    <property type="term" value="P:regulation of response to reactive oxygen species"/>
    <property type="evidence" value="ECO:0007669"/>
    <property type="project" value="InterPro"/>
</dbReference>
<dbReference type="Proteomes" id="UP000077315">
    <property type="component" value="Unassembled WGS sequence"/>
</dbReference>
<dbReference type="GO" id="GO:0005634">
    <property type="term" value="C:nucleus"/>
    <property type="evidence" value="ECO:0007669"/>
    <property type="project" value="InterPro"/>
</dbReference>
<dbReference type="GO" id="GO:0071233">
    <property type="term" value="P:cellular response to L-leucine"/>
    <property type="evidence" value="ECO:0007669"/>
    <property type="project" value="TreeGrafter"/>
</dbReference>
<evidence type="ECO:0000256" key="3">
    <source>
        <dbReference type="ARBA" id="ARBA00022490"/>
    </source>
</evidence>
<feature type="compositionally biased region" description="Acidic residues" evidence="4">
    <location>
        <begin position="483"/>
        <end position="492"/>
    </location>
</feature>
<feature type="compositionally biased region" description="Basic and acidic residues" evidence="4">
    <location>
        <begin position="80"/>
        <end position="92"/>
    </location>
</feature>
<dbReference type="GO" id="GO:0070728">
    <property type="term" value="F:L-leucine binding"/>
    <property type="evidence" value="ECO:0007669"/>
    <property type="project" value="TreeGrafter"/>
</dbReference>
<feature type="region of interest" description="Disordered" evidence="4">
    <location>
        <begin position="1"/>
        <end position="21"/>
    </location>
</feature>
<dbReference type="GO" id="GO:0016684">
    <property type="term" value="F:oxidoreductase activity, acting on peroxide as acceptor"/>
    <property type="evidence" value="ECO:0007669"/>
    <property type="project" value="TreeGrafter"/>
</dbReference>
<dbReference type="InParanoid" id="A0A162THR2"/>
<dbReference type="GO" id="GO:1990253">
    <property type="term" value="P:cellular response to leucine starvation"/>
    <property type="evidence" value="ECO:0007669"/>
    <property type="project" value="TreeGrafter"/>
</dbReference>
<dbReference type="OrthoDB" id="337464at2759"/>
<dbReference type="VEuPathDB" id="FungiDB:PHYBLDRAFT_77374"/>
<dbReference type="GO" id="GO:1904262">
    <property type="term" value="P:negative regulation of TORC1 signaling"/>
    <property type="evidence" value="ECO:0007669"/>
    <property type="project" value="TreeGrafter"/>
</dbReference>
<proteinExistence type="inferred from homology"/>
<dbReference type="PANTHER" id="PTHR12474:SF0">
    <property type="entry name" value="SESTRIN HOMOLOG"/>
    <property type="match status" value="1"/>
</dbReference>
<organism evidence="5 6">
    <name type="scientific">Phycomyces blakesleeanus (strain ATCC 8743b / DSM 1359 / FGSC 10004 / NBRC 33097 / NRRL 1555)</name>
    <dbReference type="NCBI Taxonomy" id="763407"/>
    <lineage>
        <taxon>Eukaryota</taxon>
        <taxon>Fungi</taxon>
        <taxon>Fungi incertae sedis</taxon>
        <taxon>Mucoromycota</taxon>
        <taxon>Mucoromycotina</taxon>
        <taxon>Mucoromycetes</taxon>
        <taxon>Mucorales</taxon>
        <taxon>Phycomycetaceae</taxon>
        <taxon>Phycomyces</taxon>
    </lineage>
</organism>
<keyword evidence="3" id="KW-0963">Cytoplasm</keyword>
<comment type="subcellular location">
    <subcellularLocation>
        <location evidence="1">Cytoplasm</location>
    </subcellularLocation>
</comment>
<dbReference type="SUPFAM" id="SSF69118">
    <property type="entry name" value="AhpD-like"/>
    <property type="match status" value="1"/>
</dbReference>
<dbReference type="STRING" id="763407.A0A162THR2"/>
<dbReference type="PANTHER" id="PTHR12474">
    <property type="entry name" value="P53 REGULATED PA26 NUCLEAR PROTEIN SESTRIN"/>
    <property type="match status" value="1"/>
</dbReference>
<feature type="region of interest" description="Disordered" evidence="4">
    <location>
        <begin position="74"/>
        <end position="98"/>
    </location>
</feature>
<evidence type="ECO:0000256" key="2">
    <source>
        <dbReference type="ARBA" id="ARBA00008350"/>
    </source>
</evidence>
<evidence type="ECO:0000313" key="5">
    <source>
        <dbReference type="EMBL" id="OAD68682.1"/>
    </source>
</evidence>
<feature type="compositionally biased region" description="Low complexity" evidence="4">
    <location>
        <begin position="452"/>
        <end position="462"/>
    </location>
</feature>
<dbReference type="GeneID" id="29004154"/>
<dbReference type="InterPro" id="IPR029032">
    <property type="entry name" value="AhpD-like"/>
</dbReference>
<dbReference type="InterPro" id="IPR006730">
    <property type="entry name" value="Sestrin"/>
</dbReference>
<evidence type="ECO:0000313" key="6">
    <source>
        <dbReference type="Proteomes" id="UP000077315"/>
    </source>
</evidence>
<dbReference type="GO" id="GO:0005737">
    <property type="term" value="C:cytoplasm"/>
    <property type="evidence" value="ECO:0007669"/>
    <property type="project" value="UniProtKB-SubCell"/>
</dbReference>
<reference evidence="6" key="1">
    <citation type="submission" date="2015-06" db="EMBL/GenBank/DDBJ databases">
        <title>Expansion of signal transduction pathways in fungi by whole-genome duplication.</title>
        <authorList>
            <consortium name="DOE Joint Genome Institute"/>
            <person name="Corrochano L.M."/>
            <person name="Kuo A."/>
            <person name="Marcet-Houben M."/>
            <person name="Polaino S."/>
            <person name="Salamov A."/>
            <person name="Villalobos J.M."/>
            <person name="Alvarez M.I."/>
            <person name="Avalos J."/>
            <person name="Benito E.P."/>
            <person name="Benoit I."/>
            <person name="Burger G."/>
            <person name="Camino L.P."/>
            <person name="Canovas D."/>
            <person name="Cerda-Olmedo E."/>
            <person name="Cheng J.-F."/>
            <person name="Dominguez A."/>
            <person name="Elias M."/>
            <person name="Eslava A.P."/>
            <person name="Glaser F."/>
            <person name="Grimwood J."/>
            <person name="Gutierrez G."/>
            <person name="Heitman J."/>
            <person name="Henrissat B."/>
            <person name="Iturriaga E.A."/>
            <person name="Lang B.F."/>
            <person name="Lavin J.L."/>
            <person name="Lee S."/>
            <person name="Li W."/>
            <person name="Lindquist E."/>
            <person name="Lopez-Garcia S."/>
            <person name="Luque E.M."/>
            <person name="Marcos A.T."/>
            <person name="Martin J."/>
            <person name="McCluskey K."/>
            <person name="Medina H.R."/>
            <person name="Miralles-Duran A."/>
            <person name="Miyazaki A."/>
            <person name="Munoz-Torres E."/>
            <person name="Oguiza J.A."/>
            <person name="Ohm R."/>
            <person name="Olmedo M."/>
            <person name="Orejas M."/>
            <person name="Ortiz-Castellanos L."/>
            <person name="Pisabarro A.G."/>
            <person name="Rodriguez-Romero J."/>
            <person name="Ruiz-Herrera J."/>
            <person name="Ruiz-Vazquez R."/>
            <person name="Sanz C."/>
            <person name="Schackwitz W."/>
            <person name="Schmutz J."/>
            <person name="Shahriari M."/>
            <person name="Shelest E."/>
            <person name="Silva-Franco F."/>
            <person name="Soanes D."/>
            <person name="Syed K."/>
            <person name="Tagua V.G."/>
            <person name="Talbot N.J."/>
            <person name="Thon M."/>
            <person name="De vries R.P."/>
            <person name="Wiebenga A."/>
            <person name="Yadav J.S."/>
            <person name="Braun E.L."/>
            <person name="Baker S."/>
            <person name="Garre V."/>
            <person name="Horwitz B."/>
            <person name="Torres-Martinez S."/>
            <person name="Idnurm A."/>
            <person name="Herrera-Estrella A."/>
            <person name="Gabaldon T."/>
            <person name="Grigoriev I.V."/>
        </authorList>
    </citation>
    <scope>NUCLEOTIDE SEQUENCE [LARGE SCALE GENOMIC DNA]</scope>
    <source>
        <strain evidence="6">NRRL 1555(-)</strain>
    </source>
</reference>
<protein>
    <submittedName>
        <fullName evidence="5">Uncharacterized protein</fullName>
    </submittedName>
</protein>
<accession>A0A162THR2</accession>
<dbReference type="EMBL" id="KV440994">
    <property type="protein sequence ID" value="OAD68682.1"/>
    <property type="molecule type" value="Genomic_DNA"/>
</dbReference>
<dbReference type="Gene3D" id="1.20.1290.10">
    <property type="entry name" value="AhpD-like"/>
    <property type="match status" value="1"/>
</dbReference>
<name>A0A162THR2_PHYB8</name>
<dbReference type="GO" id="GO:0016239">
    <property type="term" value="P:positive regulation of macroautophagy"/>
    <property type="evidence" value="ECO:0007669"/>
    <property type="project" value="TreeGrafter"/>
</dbReference>
<evidence type="ECO:0000256" key="1">
    <source>
        <dbReference type="ARBA" id="ARBA00004496"/>
    </source>
</evidence>
<comment type="similarity">
    <text evidence="2">Belongs to the sestrin family.</text>
</comment>
<feature type="region of interest" description="Disordered" evidence="4">
    <location>
        <begin position="418"/>
        <end position="496"/>
    </location>
</feature>
<feature type="compositionally biased region" description="Basic and acidic residues" evidence="4">
    <location>
        <begin position="471"/>
        <end position="482"/>
    </location>
</feature>
<dbReference type="RefSeq" id="XP_018286722.1">
    <property type="nucleotide sequence ID" value="XM_018443249.1"/>
</dbReference>
<dbReference type="AlphaFoldDB" id="A0A162THR2"/>
<keyword evidence="6" id="KW-1185">Reference proteome</keyword>